<protein>
    <submittedName>
        <fullName evidence="4">Heat-shock protein Hsp20</fullName>
    </submittedName>
</protein>
<comment type="caution">
    <text evidence="4">The sequence shown here is derived from an EMBL/GenBank/DDBJ whole genome shotgun (WGS) entry which is preliminary data.</text>
</comment>
<dbReference type="RefSeq" id="WP_099787634.1">
    <property type="nucleotide sequence ID" value="NZ_JBHLYV010000029.1"/>
</dbReference>
<dbReference type="InterPro" id="IPR008978">
    <property type="entry name" value="HSP20-like_chaperone"/>
</dbReference>
<dbReference type="Gene3D" id="2.60.40.790">
    <property type="match status" value="1"/>
</dbReference>
<dbReference type="PROSITE" id="PS01031">
    <property type="entry name" value="SHSP"/>
    <property type="match status" value="1"/>
</dbReference>
<evidence type="ECO:0000259" key="3">
    <source>
        <dbReference type="PROSITE" id="PS01031"/>
    </source>
</evidence>
<dbReference type="InterPro" id="IPR002068">
    <property type="entry name" value="A-crystallin/Hsp20_dom"/>
</dbReference>
<name>A0A2G8TI57_9BURK</name>
<comment type="similarity">
    <text evidence="1 2">Belongs to the small heat shock protein (HSP20) family.</text>
</comment>
<dbReference type="SUPFAM" id="SSF49764">
    <property type="entry name" value="HSP20-like chaperones"/>
    <property type="match status" value="1"/>
</dbReference>
<proteinExistence type="inferred from homology"/>
<accession>A0A2G8TI57</accession>
<dbReference type="AlphaFoldDB" id="A0A2G8TI57"/>
<evidence type="ECO:0000256" key="2">
    <source>
        <dbReference type="RuleBase" id="RU003616"/>
    </source>
</evidence>
<organism evidence="4 5">
    <name type="scientific">Massilia eurypsychrophila</name>
    <dbReference type="NCBI Taxonomy" id="1485217"/>
    <lineage>
        <taxon>Bacteria</taxon>
        <taxon>Pseudomonadati</taxon>
        <taxon>Pseudomonadota</taxon>
        <taxon>Betaproteobacteria</taxon>
        <taxon>Burkholderiales</taxon>
        <taxon>Oxalobacteraceae</taxon>
        <taxon>Telluria group</taxon>
        <taxon>Massilia</taxon>
    </lineage>
</organism>
<evidence type="ECO:0000313" key="4">
    <source>
        <dbReference type="EMBL" id="PIL45724.1"/>
    </source>
</evidence>
<keyword evidence="5" id="KW-1185">Reference proteome</keyword>
<feature type="domain" description="SHSP" evidence="3">
    <location>
        <begin position="48"/>
        <end position="159"/>
    </location>
</feature>
<dbReference type="CDD" id="cd06464">
    <property type="entry name" value="ACD_sHsps-like"/>
    <property type="match status" value="1"/>
</dbReference>
<dbReference type="Proteomes" id="UP000230390">
    <property type="component" value="Unassembled WGS sequence"/>
</dbReference>
<evidence type="ECO:0000313" key="5">
    <source>
        <dbReference type="Proteomes" id="UP000230390"/>
    </source>
</evidence>
<dbReference type="InterPro" id="IPR031107">
    <property type="entry name" value="Small_HSP"/>
</dbReference>
<dbReference type="PANTHER" id="PTHR11527">
    <property type="entry name" value="HEAT-SHOCK PROTEIN 20 FAMILY MEMBER"/>
    <property type="match status" value="1"/>
</dbReference>
<evidence type="ECO:0000256" key="1">
    <source>
        <dbReference type="PROSITE-ProRule" id="PRU00285"/>
    </source>
</evidence>
<sequence>MNLTRRTGSPLARYRPSSIEDQLGRMVESMFEDFIAPVAQAAAAGRFPEQGQTSPRVNVAEDDNAFRVEAELPGVKKEDVKVSVDGPRVTIEAAAGQRGEQREGESVVHRERITRRFVRSFVLPTEVDDAGAEARLEDGLLRLTLPKKQASAARQLTIQ</sequence>
<dbReference type="OrthoDB" id="9808910at2"/>
<reference evidence="4 5" key="1">
    <citation type="submission" date="2017-10" db="EMBL/GenBank/DDBJ databases">
        <title>Massilia psychrophilum sp. nov., a novel purple-pigmented bacterium isolated from Tianshan glacier, Xinjiang Municipality, China.</title>
        <authorList>
            <person name="Wang H."/>
        </authorList>
    </citation>
    <scope>NUCLEOTIDE SEQUENCE [LARGE SCALE GENOMIC DNA]</scope>
    <source>
        <strain evidence="4 5">JCM 30074</strain>
    </source>
</reference>
<dbReference type="Pfam" id="PF00011">
    <property type="entry name" value="HSP20"/>
    <property type="match status" value="1"/>
</dbReference>
<dbReference type="EMBL" id="PDOC01000003">
    <property type="protein sequence ID" value="PIL45724.1"/>
    <property type="molecule type" value="Genomic_DNA"/>
</dbReference>
<gene>
    <name evidence="4" type="ORF">CR105_06515</name>
</gene>